<protein>
    <submittedName>
        <fullName evidence="1">Uncharacterized protein</fullName>
    </submittedName>
</protein>
<name>A0ABT2N007_9CYAN</name>
<accession>A0ABT2N007</accession>
<reference evidence="1 2" key="1">
    <citation type="journal article" date="2022" name="Front. Microbiol.">
        <title>High genomic differentiation and limited gene flow indicate recent cryptic speciation within the genus Laspinema (cyanobacteria).</title>
        <authorList>
            <person name="Stanojkovic A."/>
            <person name="Skoupy S."/>
            <person name="Skaloud P."/>
            <person name="Dvorak P."/>
        </authorList>
    </citation>
    <scope>NUCLEOTIDE SEQUENCE [LARGE SCALE GENOMIC DNA]</scope>
    <source>
        <strain evidence="1 2">D2a</strain>
    </source>
</reference>
<comment type="caution">
    <text evidence="1">The sequence shown here is derived from an EMBL/GenBank/DDBJ whole genome shotgun (WGS) entry which is preliminary data.</text>
</comment>
<dbReference type="Proteomes" id="UP001525890">
    <property type="component" value="Unassembled WGS sequence"/>
</dbReference>
<evidence type="ECO:0000313" key="2">
    <source>
        <dbReference type="Proteomes" id="UP001525890"/>
    </source>
</evidence>
<keyword evidence="2" id="KW-1185">Reference proteome</keyword>
<organism evidence="1 2">
    <name type="scientific">Laspinema palackyanum D2a</name>
    <dbReference type="NCBI Taxonomy" id="2953684"/>
    <lineage>
        <taxon>Bacteria</taxon>
        <taxon>Bacillati</taxon>
        <taxon>Cyanobacteriota</taxon>
        <taxon>Cyanophyceae</taxon>
        <taxon>Oscillatoriophycideae</taxon>
        <taxon>Oscillatoriales</taxon>
        <taxon>Laspinemataceae</taxon>
        <taxon>Laspinema</taxon>
        <taxon>Laspinema palackyanum</taxon>
    </lineage>
</organism>
<proteinExistence type="predicted"/>
<dbReference type="RefSeq" id="WP_368009749.1">
    <property type="nucleotide sequence ID" value="NZ_JAMXFF010000090.1"/>
</dbReference>
<evidence type="ECO:0000313" key="1">
    <source>
        <dbReference type="EMBL" id="MCT7970332.1"/>
    </source>
</evidence>
<sequence>MSQFSYVLYLMSPGTAIPLNVGAILESLLQGDEIGFGLFSNRPYMGDEMDFGLFSNRLYMGDEMGFGRFSNRLYI</sequence>
<dbReference type="EMBL" id="JAMXFF010000090">
    <property type="protein sequence ID" value="MCT7970332.1"/>
    <property type="molecule type" value="Genomic_DNA"/>
</dbReference>
<gene>
    <name evidence="1" type="ORF">NG799_28865</name>
</gene>